<protein>
    <submittedName>
        <fullName evidence="6">Glycoside hydrolase</fullName>
    </submittedName>
</protein>
<feature type="chain" id="PRO_5046717743" evidence="4">
    <location>
        <begin position="24"/>
        <end position="530"/>
    </location>
</feature>
<dbReference type="PANTHER" id="PTHR12631:SF10">
    <property type="entry name" value="BETA-XYLOSIDASE-LIKE PROTEIN-RELATED"/>
    <property type="match status" value="1"/>
</dbReference>
<evidence type="ECO:0000256" key="4">
    <source>
        <dbReference type="SAM" id="SignalP"/>
    </source>
</evidence>
<evidence type="ECO:0000256" key="2">
    <source>
        <dbReference type="ARBA" id="ARBA00022801"/>
    </source>
</evidence>
<dbReference type="Pfam" id="PF01229">
    <property type="entry name" value="Glyco_hydro_39"/>
    <property type="match status" value="1"/>
</dbReference>
<feature type="signal peptide" evidence="4">
    <location>
        <begin position="1"/>
        <end position="23"/>
    </location>
</feature>
<dbReference type="Gene3D" id="2.60.40.1500">
    <property type="entry name" value="Glycosyl hydrolase domain, family 39"/>
    <property type="match status" value="1"/>
</dbReference>
<evidence type="ECO:0000256" key="1">
    <source>
        <dbReference type="ARBA" id="ARBA00008875"/>
    </source>
</evidence>
<gene>
    <name evidence="6" type="ORF">F2P44_09750</name>
</gene>
<evidence type="ECO:0000256" key="3">
    <source>
        <dbReference type="ARBA" id="ARBA00023295"/>
    </source>
</evidence>
<dbReference type="SUPFAM" id="SSF51011">
    <property type="entry name" value="Glycosyl hydrolase domain"/>
    <property type="match status" value="1"/>
</dbReference>
<accession>A0ABX0N2M2</accession>
<dbReference type="Proteomes" id="UP000621455">
    <property type="component" value="Unassembled WGS sequence"/>
</dbReference>
<evidence type="ECO:0000313" key="7">
    <source>
        <dbReference type="Proteomes" id="UP000621455"/>
    </source>
</evidence>
<dbReference type="RefSeq" id="WP_167086505.1">
    <property type="nucleotide sequence ID" value="NZ_WHJG01000007.1"/>
</dbReference>
<dbReference type="PROSITE" id="PS01027">
    <property type="entry name" value="GLYCOSYL_HYDROL_F39"/>
    <property type="match status" value="1"/>
</dbReference>
<keyword evidence="4" id="KW-0732">Signal</keyword>
<comment type="similarity">
    <text evidence="1">Belongs to the glycosyl hydrolase 39 family.</text>
</comment>
<dbReference type="SUPFAM" id="SSF51445">
    <property type="entry name" value="(Trans)glycosidases"/>
    <property type="match status" value="1"/>
</dbReference>
<evidence type="ECO:0000259" key="5">
    <source>
        <dbReference type="Pfam" id="PF01229"/>
    </source>
</evidence>
<keyword evidence="2 6" id="KW-0378">Hydrolase</keyword>
<dbReference type="GO" id="GO:0016787">
    <property type="term" value="F:hydrolase activity"/>
    <property type="evidence" value="ECO:0007669"/>
    <property type="project" value="UniProtKB-KW"/>
</dbReference>
<comment type="caution">
    <text evidence="6">The sequence shown here is derived from an EMBL/GenBank/DDBJ whole genome shotgun (WGS) entry which is preliminary data.</text>
</comment>
<name>A0ABX0N2M2_9BURK</name>
<keyword evidence="7" id="KW-1185">Reference proteome</keyword>
<sequence length="530" mass="58664">MSPKKIGIALLSAMLAVPLASQAQTRVIDIDTKAIAGRFDPAFNFSIGAGRANEGLRADWQQQLAQVKRDAGFKYIRMHGLLSDDMAVYRVDAQGKEQYNFQYVDALYDYLLSIGVKPFVELGFMPSQMVSGDKTVFWWRGNVTPPKDYAAWERLISALTEHFTERYGAREVASWYFEVWNEPNLDGFWAGSQDDYFKLYSHAARAIKRVGANYKVGGPATAGAAWIPEMIAYCASNAVPLDFVSTHTYGVNQGFLDEYGTTGTVLSKDGDAVSADVLRNRQQIAASAMPGLELHYTEWSSSYTPADPTHDSYHQATYILQKLKQVGGAAQSMSYWVFTDIFEEAGPRMEAFHGGFGLMNTQGIKKPAYFAYQFLNRLAPAALKNSDSQSFATTDKQGKVQLLLWDYTHTLPEGVNNQQYFIKDLPPRDKGQVAVTMRGLKAGNYQVTLSTVGYKRNDAFTAYIGMGSPKQLGKSQVAALASLASGKPDEQRTVRVGADGRFSMQLPLRENDVVLLELSAGKPAPRRTVH</sequence>
<dbReference type="InterPro" id="IPR051923">
    <property type="entry name" value="Glycosyl_Hydrolase_39"/>
</dbReference>
<dbReference type="InterPro" id="IPR049165">
    <property type="entry name" value="GH39_as"/>
</dbReference>
<dbReference type="InterPro" id="IPR049166">
    <property type="entry name" value="GH39_cat"/>
</dbReference>
<dbReference type="InterPro" id="IPR000514">
    <property type="entry name" value="Glyco_hydro_39"/>
</dbReference>
<keyword evidence="3" id="KW-0326">Glycosidase</keyword>
<reference evidence="6 7" key="1">
    <citation type="submission" date="2019-10" db="EMBL/GenBank/DDBJ databases">
        <title>Taxonomy of Antarctic Massilia spp.: description of Massilia rubra sp. nov., Massilia aquatica sp. nov., Massilia mucilaginosa sp. nov., Massilia frigida sp. nov. isolated from streams, lakes and regoliths.</title>
        <authorList>
            <person name="Holochova P."/>
            <person name="Sedlacek I."/>
            <person name="Kralova S."/>
            <person name="Maslanova I."/>
            <person name="Busse H.-J."/>
            <person name="Stankova E."/>
            <person name="Vrbovska V."/>
            <person name="Kovarovic V."/>
            <person name="Bartak M."/>
            <person name="Svec P."/>
            <person name="Pantucek R."/>
        </authorList>
    </citation>
    <scope>NUCLEOTIDE SEQUENCE [LARGE SCALE GENOMIC DNA]</scope>
    <source>
        <strain evidence="6 7">CCM 8695</strain>
    </source>
</reference>
<dbReference type="InterPro" id="IPR017853">
    <property type="entry name" value="GH"/>
</dbReference>
<feature type="domain" description="Glycosyl hydrolases family 39 N-terminal catalytic" evidence="5">
    <location>
        <begin position="28"/>
        <end position="494"/>
    </location>
</feature>
<evidence type="ECO:0000313" key="6">
    <source>
        <dbReference type="EMBL" id="NHZ79560.1"/>
    </source>
</evidence>
<organism evidence="6 7">
    <name type="scientific">Massilia frigida</name>
    <dbReference type="NCBI Taxonomy" id="2609281"/>
    <lineage>
        <taxon>Bacteria</taxon>
        <taxon>Pseudomonadati</taxon>
        <taxon>Pseudomonadota</taxon>
        <taxon>Betaproteobacteria</taxon>
        <taxon>Burkholderiales</taxon>
        <taxon>Oxalobacteraceae</taxon>
        <taxon>Telluria group</taxon>
        <taxon>Massilia</taxon>
    </lineage>
</organism>
<dbReference type="Gene3D" id="3.20.20.80">
    <property type="entry name" value="Glycosidases"/>
    <property type="match status" value="1"/>
</dbReference>
<proteinExistence type="inferred from homology"/>
<dbReference type="EMBL" id="WHJG01000007">
    <property type="protein sequence ID" value="NHZ79560.1"/>
    <property type="molecule type" value="Genomic_DNA"/>
</dbReference>
<dbReference type="PANTHER" id="PTHR12631">
    <property type="entry name" value="ALPHA-L-IDURONIDASE"/>
    <property type="match status" value="1"/>
</dbReference>
<dbReference type="PRINTS" id="PR00745">
    <property type="entry name" value="GLHYDRLASE39"/>
</dbReference>